<dbReference type="InterPro" id="IPR009057">
    <property type="entry name" value="Homeodomain-like_sf"/>
</dbReference>
<dbReference type="InterPro" id="IPR020449">
    <property type="entry name" value="Tscrpt_reg_AraC-type_HTH"/>
</dbReference>
<evidence type="ECO:0000256" key="2">
    <source>
        <dbReference type="ARBA" id="ARBA00023125"/>
    </source>
</evidence>
<dbReference type="Pfam" id="PF12625">
    <property type="entry name" value="Arabinose_bd"/>
    <property type="match status" value="1"/>
</dbReference>
<proteinExistence type="predicted"/>
<keyword evidence="1" id="KW-0805">Transcription regulation</keyword>
<dbReference type="GO" id="GO:0005829">
    <property type="term" value="C:cytosol"/>
    <property type="evidence" value="ECO:0007669"/>
    <property type="project" value="TreeGrafter"/>
</dbReference>
<evidence type="ECO:0000256" key="1">
    <source>
        <dbReference type="ARBA" id="ARBA00023015"/>
    </source>
</evidence>
<dbReference type="Gene3D" id="1.10.10.60">
    <property type="entry name" value="Homeodomain-like"/>
    <property type="match status" value="1"/>
</dbReference>
<organism evidence="5 6">
    <name type="scientific">Stagnimonas aquatica</name>
    <dbReference type="NCBI Taxonomy" id="2689987"/>
    <lineage>
        <taxon>Bacteria</taxon>
        <taxon>Pseudomonadati</taxon>
        <taxon>Pseudomonadota</taxon>
        <taxon>Gammaproteobacteria</taxon>
        <taxon>Nevskiales</taxon>
        <taxon>Nevskiaceae</taxon>
        <taxon>Stagnimonas</taxon>
    </lineage>
</organism>
<comment type="caution">
    <text evidence="5">The sequence shown here is derived from an EMBL/GenBank/DDBJ whole genome shotgun (WGS) entry which is preliminary data.</text>
</comment>
<evidence type="ECO:0000313" key="6">
    <source>
        <dbReference type="Proteomes" id="UP000282106"/>
    </source>
</evidence>
<name>A0A3N0VLY9_9GAMM</name>
<dbReference type="PROSITE" id="PS01124">
    <property type="entry name" value="HTH_ARAC_FAMILY_2"/>
    <property type="match status" value="1"/>
</dbReference>
<gene>
    <name evidence="5" type="ORF">ED208_04250</name>
</gene>
<dbReference type="PANTHER" id="PTHR47894:SF1">
    <property type="entry name" value="HTH-TYPE TRANSCRIPTIONAL REGULATOR VQSM"/>
    <property type="match status" value="1"/>
</dbReference>
<dbReference type="PRINTS" id="PR00032">
    <property type="entry name" value="HTHARAC"/>
</dbReference>
<dbReference type="EMBL" id="RJVO01000001">
    <property type="protein sequence ID" value="ROH93741.1"/>
    <property type="molecule type" value="Genomic_DNA"/>
</dbReference>
<keyword evidence="3" id="KW-0804">Transcription</keyword>
<dbReference type="GO" id="GO:0003700">
    <property type="term" value="F:DNA-binding transcription factor activity"/>
    <property type="evidence" value="ECO:0007669"/>
    <property type="project" value="InterPro"/>
</dbReference>
<dbReference type="Pfam" id="PF12833">
    <property type="entry name" value="HTH_18"/>
    <property type="match status" value="1"/>
</dbReference>
<dbReference type="InParanoid" id="A0A3N0VLY9"/>
<keyword evidence="6" id="KW-1185">Reference proteome</keyword>
<dbReference type="InterPro" id="IPR018060">
    <property type="entry name" value="HTH_AraC"/>
</dbReference>
<reference evidence="5 6" key="1">
    <citation type="submission" date="2018-10" db="EMBL/GenBank/DDBJ databases">
        <authorList>
            <person name="Chen W.-M."/>
        </authorList>
    </citation>
    <scope>NUCLEOTIDE SEQUENCE [LARGE SCALE GENOMIC DNA]</scope>
    <source>
        <strain evidence="5 6">THS-13</strain>
    </source>
</reference>
<sequence length="350" mass="38872">MSPPADGAEPPYLIAAYLRALFDYLRQQALPLAPVLAAAGFDETALSDPDRRIEASAEERAFLAAEQLSGDANIGLHVGASLRPTHFGLLGHLMLTSRQLHELFELHGRYAQLVGNDISAHYRLHGEEMCLEVQVHPARGLYHRHCTESNLAGWISTARWLAGQALSPLRIEFPHAAPADTREQEALFGCPLSFGAEQLRVHFPARYAALPLLHGDSSLKQTLEVEARRRLLALRVEQSHGDLRLARIRQHVADRLPHGAPELSSVAAALDLSARSLQRQLDSLGTSYTGLVESVRQDLARRYVDDASLSLVDVALMLGFAEQSSFQRAFRRWFNMTPGEYRRAQIRQSV</sequence>
<feature type="domain" description="HTH araC/xylS-type" evidence="4">
    <location>
        <begin position="246"/>
        <end position="344"/>
    </location>
</feature>
<dbReference type="AlphaFoldDB" id="A0A3N0VLY9"/>
<protein>
    <submittedName>
        <fullName evidence="5">AraC family transcriptional regulator</fullName>
    </submittedName>
</protein>
<keyword evidence="2" id="KW-0238">DNA-binding</keyword>
<dbReference type="PANTHER" id="PTHR47894">
    <property type="entry name" value="HTH-TYPE TRANSCRIPTIONAL REGULATOR GADX"/>
    <property type="match status" value="1"/>
</dbReference>
<dbReference type="InterPro" id="IPR032687">
    <property type="entry name" value="AraC-type_N"/>
</dbReference>
<evidence type="ECO:0000259" key="4">
    <source>
        <dbReference type="PROSITE" id="PS01124"/>
    </source>
</evidence>
<accession>A0A3N0VLY9</accession>
<dbReference type="RefSeq" id="WP_123210597.1">
    <property type="nucleotide sequence ID" value="NZ_RJVO01000001.1"/>
</dbReference>
<evidence type="ECO:0000256" key="3">
    <source>
        <dbReference type="ARBA" id="ARBA00023163"/>
    </source>
</evidence>
<dbReference type="Proteomes" id="UP000282106">
    <property type="component" value="Unassembled WGS sequence"/>
</dbReference>
<dbReference type="GO" id="GO:0000976">
    <property type="term" value="F:transcription cis-regulatory region binding"/>
    <property type="evidence" value="ECO:0007669"/>
    <property type="project" value="TreeGrafter"/>
</dbReference>
<dbReference type="SMART" id="SM00342">
    <property type="entry name" value="HTH_ARAC"/>
    <property type="match status" value="1"/>
</dbReference>
<dbReference type="SUPFAM" id="SSF46689">
    <property type="entry name" value="Homeodomain-like"/>
    <property type="match status" value="1"/>
</dbReference>
<evidence type="ECO:0000313" key="5">
    <source>
        <dbReference type="EMBL" id="ROH93741.1"/>
    </source>
</evidence>